<evidence type="ECO:0000313" key="3">
    <source>
        <dbReference type="Proteomes" id="UP001296104"/>
    </source>
</evidence>
<dbReference type="Pfam" id="PF26639">
    <property type="entry name" value="Het-6_barrel"/>
    <property type="match status" value="1"/>
</dbReference>
<keyword evidence="3" id="KW-1185">Reference proteome</keyword>
<dbReference type="AlphaFoldDB" id="A0AAI9EBR4"/>
<dbReference type="PANTHER" id="PTHR24148">
    <property type="entry name" value="ANKYRIN REPEAT DOMAIN-CONTAINING PROTEIN 39 HOMOLOG-RELATED"/>
    <property type="match status" value="1"/>
</dbReference>
<name>A0AAI9EBR4_9PEZI</name>
<accession>A0AAI9EBR4</accession>
<sequence length="503" mass="56616">MGAIFRAASGVIVWLGQEAPGTVAAMELPRRVKRFWPSLHNNPTDLTDHEKTPPECPRWGQGAWPAFITLLNRPWFRRLWVIQEVVTAKDIIVTCGTSTAFWDDFTKLVRVVETVHNYSLGANTMLGSKTAAQYISFMQELRSITQQGTQQAVKDYANEDSMAPYVLQMAKDCEATDHRDKLFAFHHLVRLWNRPDYAMSIEMLYKLFAVQYLQRIAYAISEFSCDEAKLSRRQLEFICTAGLCNQRLNLPSWTPDWSVPWQARPLWLGAKCYSAGGTDVKEFAPVREVDSNGDAQFRLPVGAKLFDRVLAAGSQGLRLLKNGSQDLPEALRSWLFQSKSLLHVNRNRPNIYANENEAFARTLTAEQDQDGNKLTLEDSMQRYGALLEFLRQADDPDAMRAKGDVAVQEHNRLYYSVASFLRGRVFFLTEKGYFGLAQEGVGCGDSIALVRGAPVPLVLRPGPATGEEQSHAYRMLCEAFVLGIMDGEGWSDEAIPKETVTLV</sequence>
<feature type="domain" description="Heterokaryon incompatibility" evidence="1">
    <location>
        <begin position="1"/>
        <end position="84"/>
    </location>
</feature>
<dbReference type="InterPro" id="IPR010730">
    <property type="entry name" value="HET"/>
</dbReference>
<evidence type="ECO:0000259" key="1">
    <source>
        <dbReference type="Pfam" id="PF06985"/>
    </source>
</evidence>
<dbReference type="EMBL" id="CAVMBE010000035">
    <property type="protein sequence ID" value="CAK4030275.1"/>
    <property type="molecule type" value="Genomic_DNA"/>
</dbReference>
<organism evidence="2 3">
    <name type="scientific">Lecanosticta acicola</name>
    <dbReference type="NCBI Taxonomy" id="111012"/>
    <lineage>
        <taxon>Eukaryota</taxon>
        <taxon>Fungi</taxon>
        <taxon>Dikarya</taxon>
        <taxon>Ascomycota</taxon>
        <taxon>Pezizomycotina</taxon>
        <taxon>Dothideomycetes</taxon>
        <taxon>Dothideomycetidae</taxon>
        <taxon>Mycosphaerellales</taxon>
        <taxon>Mycosphaerellaceae</taxon>
        <taxon>Lecanosticta</taxon>
    </lineage>
</organism>
<protein>
    <recommendedName>
        <fullName evidence="1">Heterokaryon incompatibility domain-containing protein</fullName>
    </recommendedName>
</protein>
<dbReference type="InterPro" id="IPR052895">
    <property type="entry name" value="HetReg/Transcr_Mod"/>
</dbReference>
<reference evidence="2" key="1">
    <citation type="submission" date="2023-11" db="EMBL/GenBank/DDBJ databases">
        <authorList>
            <person name="Alioto T."/>
            <person name="Alioto T."/>
            <person name="Gomez Garrido J."/>
        </authorList>
    </citation>
    <scope>NUCLEOTIDE SEQUENCE</scope>
</reference>
<gene>
    <name evidence="2" type="ORF">LECACI_7A005452</name>
</gene>
<evidence type="ECO:0000313" key="2">
    <source>
        <dbReference type="EMBL" id="CAK4030275.1"/>
    </source>
</evidence>
<dbReference type="Proteomes" id="UP001296104">
    <property type="component" value="Unassembled WGS sequence"/>
</dbReference>
<dbReference type="PANTHER" id="PTHR24148:SF64">
    <property type="entry name" value="HETEROKARYON INCOMPATIBILITY DOMAIN-CONTAINING PROTEIN"/>
    <property type="match status" value="1"/>
</dbReference>
<comment type="caution">
    <text evidence="2">The sequence shown here is derived from an EMBL/GenBank/DDBJ whole genome shotgun (WGS) entry which is preliminary data.</text>
</comment>
<proteinExistence type="predicted"/>
<dbReference type="Pfam" id="PF06985">
    <property type="entry name" value="HET"/>
    <property type="match status" value="1"/>
</dbReference>